<keyword evidence="2" id="KW-0012">Acyltransferase</keyword>
<feature type="domain" description="N-acetyltransferase" evidence="3">
    <location>
        <begin position="31"/>
        <end position="177"/>
    </location>
</feature>
<dbReference type="CDD" id="cd04301">
    <property type="entry name" value="NAT_SF"/>
    <property type="match status" value="1"/>
</dbReference>
<organism evidence="4 5">
    <name type="scientific">Mesorhizobium japonicum (strain LMG 29417 / CECT 9101 / MAFF 303099)</name>
    <name type="common">Mesorhizobium loti (strain MAFF 303099)</name>
    <dbReference type="NCBI Taxonomy" id="266835"/>
    <lineage>
        <taxon>Bacteria</taxon>
        <taxon>Pseudomonadati</taxon>
        <taxon>Pseudomonadota</taxon>
        <taxon>Alphaproteobacteria</taxon>
        <taxon>Hyphomicrobiales</taxon>
        <taxon>Phyllobacteriaceae</taxon>
        <taxon>Mesorhizobium</taxon>
    </lineage>
</organism>
<dbReference type="SUPFAM" id="SSF55729">
    <property type="entry name" value="Acyl-CoA N-acyltransferases (Nat)"/>
    <property type="match status" value="1"/>
</dbReference>
<evidence type="ECO:0000259" key="3">
    <source>
        <dbReference type="PROSITE" id="PS51186"/>
    </source>
</evidence>
<dbReference type="HOGENOM" id="CLU_064070_0_0_5"/>
<dbReference type="Proteomes" id="UP000000552">
    <property type="component" value="Chromosome"/>
</dbReference>
<evidence type="ECO:0000313" key="5">
    <source>
        <dbReference type="Proteomes" id="UP000000552"/>
    </source>
</evidence>
<reference evidence="4 5" key="1">
    <citation type="journal article" date="2000" name="DNA Res.">
        <title>Complete genome structure of the nitrogen-fixing symbiotic bacterium Mesorhizobium loti.</title>
        <authorList>
            <person name="Kaneko T."/>
            <person name="Nakamura Y."/>
            <person name="Sato S."/>
            <person name="Asamizu E."/>
            <person name="Kato T."/>
            <person name="Sasamoto S."/>
            <person name="Watanabe A."/>
            <person name="Idesawa K."/>
            <person name="Ishikawa A."/>
            <person name="Kawashima K."/>
            <person name="Kimura T."/>
            <person name="Kishida Y."/>
            <person name="Kiyokawa C."/>
            <person name="Kohara M."/>
            <person name="Matsumoto M."/>
            <person name="Matsuno A."/>
            <person name="Mochizuki Y."/>
            <person name="Nakayama S."/>
            <person name="Nakazaki N."/>
            <person name="Shimpo S."/>
            <person name="Sugimoto M."/>
            <person name="Takeuchi C."/>
            <person name="Yamada M."/>
            <person name="Tabata S."/>
        </authorList>
    </citation>
    <scope>NUCLEOTIDE SEQUENCE [LARGE SCALE GENOMIC DNA]</scope>
    <source>
        <strain evidence="5">LMG 29417 / CECT 9101 / MAFF 303099</strain>
    </source>
</reference>
<dbReference type="Pfam" id="PF11814">
    <property type="entry name" value="DUF3335"/>
    <property type="match status" value="1"/>
</dbReference>
<evidence type="ECO:0000313" key="4">
    <source>
        <dbReference type="EMBL" id="BAB54165.1"/>
    </source>
</evidence>
<dbReference type="KEGG" id="mlo:mlr7776"/>
<dbReference type="InterPro" id="IPR050832">
    <property type="entry name" value="Bact_Acetyltransf"/>
</dbReference>
<dbReference type="eggNOG" id="COG0456">
    <property type="taxonomic scope" value="Bacteria"/>
</dbReference>
<dbReference type="PANTHER" id="PTHR43877">
    <property type="entry name" value="AMINOALKYLPHOSPHONATE N-ACETYLTRANSFERASE-RELATED-RELATED"/>
    <property type="match status" value="1"/>
</dbReference>
<dbReference type="Gene3D" id="3.40.630.30">
    <property type="match status" value="1"/>
</dbReference>
<proteinExistence type="predicted"/>
<dbReference type="AlphaFoldDB" id="Q984Z8"/>
<dbReference type="PANTHER" id="PTHR43877:SF2">
    <property type="entry name" value="AMINOALKYLPHOSPHONATE N-ACETYLTRANSFERASE-RELATED"/>
    <property type="match status" value="1"/>
</dbReference>
<dbReference type="InterPro" id="IPR021770">
    <property type="entry name" value="DUF3335"/>
</dbReference>
<dbReference type="InterPro" id="IPR000182">
    <property type="entry name" value="GNAT_dom"/>
</dbReference>
<name>Q984Z8_RHILO</name>
<evidence type="ECO:0000256" key="2">
    <source>
        <dbReference type="ARBA" id="ARBA00023315"/>
    </source>
</evidence>
<sequence length="396" mass="44131">MNTGASAGVCDAFDRGRFRNAIEVFSSRMPAEIRTARASDVDDLAAIEKAVFSSDRISRRSFRLFIERETAETLVAEVDGRVAGYAIVLFRKGSGVARLYSIAVGPFFGALGIGRQLLTAAEEAAFEHDRMMLRLEVREDNSRAIRIYEQAGYRKIGREPGYYEDGATALRYEKTLRGDLPVATRVPFYQQTCEFTCGPCCLMMAMANFDRGFVPDPVMEIRLWREATTVFMMSGPGGCEPFGLAVSGYESGLAAEIFVSFYGALFLQSVRSEDKRRVMELAQVDFRRRAELYGIPVNCRPFTLDDIRTAIAAGKLVLVLISGFLMFGKKVPHWVLAIGDDGDHILIHDPWVEDERQETILDAANIPVPYGIFMNMAQFGRDGLRAAITLGKRDTQ</sequence>
<accession>Q984Z8</accession>
<dbReference type="InterPro" id="IPR016181">
    <property type="entry name" value="Acyl_CoA_acyltransferase"/>
</dbReference>
<evidence type="ECO:0000256" key="1">
    <source>
        <dbReference type="ARBA" id="ARBA00022679"/>
    </source>
</evidence>
<dbReference type="GO" id="GO:0016747">
    <property type="term" value="F:acyltransferase activity, transferring groups other than amino-acyl groups"/>
    <property type="evidence" value="ECO:0007669"/>
    <property type="project" value="InterPro"/>
</dbReference>
<keyword evidence="1" id="KW-0808">Transferase</keyword>
<dbReference type="PROSITE" id="PS51186">
    <property type="entry name" value="GNAT"/>
    <property type="match status" value="1"/>
</dbReference>
<gene>
    <name evidence="4" type="ordered locus">mlr7776</name>
</gene>
<dbReference type="Pfam" id="PF00583">
    <property type="entry name" value="Acetyltransf_1"/>
    <property type="match status" value="1"/>
</dbReference>
<protein>
    <submittedName>
        <fullName evidence="4">Mlr7776 protein</fullName>
    </submittedName>
</protein>
<dbReference type="EMBL" id="BA000012">
    <property type="protein sequence ID" value="BAB54165.1"/>
    <property type="molecule type" value="Genomic_DNA"/>
</dbReference>